<dbReference type="STRING" id="1250539.Ga0080574_TMP2787"/>
<keyword evidence="2" id="KW-1185">Reference proteome</keyword>
<dbReference type="EMBL" id="CP015093">
    <property type="protein sequence ID" value="APZ53121.1"/>
    <property type="molecule type" value="Genomic_DNA"/>
</dbReference>
<proteinExistence type="predicted"/>
<dbReference type="Proteomes" id="UP000187059">
    <property type="component" value="Chromosome"/>
</dbReference>
<organism evidence="1 2">
    <name type="scientific">Salipiger abyssi</name>
    <dbReference type="NCBI Taxonomy" id="1250539"/>
    <lineage>
        <taxon>Bacteria</taxon>
        <taxon>Pseudomonadati</taxon>
        <taxon>Pseudomonadota</taxon>
        <taxon>Alphaproteobacteria</taxon>
        <taxon>Rhodobacterales</taxon>
        <taxon>Roseobacteraceae</taxon>
        <taxon>Salipiger</taxon>
    </lineage>
</organism>
<dbReference type="AlphaFoldDB" id="A0A1P8UUQ1"/>
<name>A0A1P8UUQ1_9RHOB</name>
<protein>
    <submittedName>
        <fullName evidence="1">Uncharacterized protein</fullName>
    </submittedName>
</protein>
<evidence type="ECO:0000313" key="1">
    <source>
        <dbReference type="EMBL" id="APZ53121.1"/>
    </source>
</evidence>
<evidence type="ECO:0000313" key="2">
    <source>
        <dbReference type="Proteomes" id="UP000187059"/>
    </source>
</evidence>
<sequence>MRSHMAVAWRAYNGSLDAAKALHEATLGDGYISNGFKYVIWGSGTALVWHVINGHEGRGEVLAKELHAVSQARAWLIAILKALIAIEESKA</sequence>
<gene>
    <name evidence="1" type="ORF">Ga0080574_TMP2787</name>
</gene>
<dbReference type="KEGG" id="paby:Ga0080574_TMP2787"/>
<reference evidence="1 2" key="1">
    <citation type="submission" date="2016-04" db="EMBL/GenBank/DDBJ databases">
        <title>Deep-sea bacteria in the southern Pacific.</title>
        <authorList>
            <person name="Tang K."/>
        </authorList>
    </citation>
    <scope>NUCLEOTIDE SEQUENCE [LARGE SCALE GENOMIC DNA]</scope>
    <source>
        <strain evidence="1 2">JLT2014</strain>
    </source>
</reference>
<accession>A0A1P8UUQ1</accession>